<dbReference type="RefSeq" id="XP_060384084.1">
    <property type="nucleotide sequence ID" value="XM_060521278.1"/>
</dbReference>
<sequence>MNGTYKPAHEESRQSRSKSPDDGCFYGEVQIITGTGRAASSFFRHELLERSLPTQCEVYQHQRKAKGLLAFLLSSQTPYPAATPECALRGRDITGPTALPPHSASDRTRPRTSKPNGGCEPT</sequence>
<organism evidence="2 3">
    <name type="scientific">Colletotrichum tamarilloi</name>
    <dbReference type="NCBI Taxonomy" id="1209934"/>
    <lineage>
        <taxon>Eukaryota</taxon>
        <taxon>Fungi</taxon>
        <taxon>Dikarya</taxon>
        <taxon>Ascomycota</taxon>
        <taxon>Pezizomycotina</taxon>
        <taxon>Sordariomycetes</taxon>
        <taxon>Hypocreomycetidae</taxon>
        <taxon>Glomerellales</taxon>
        <taxon>Glomerellaceae</taxon>
        <taxon>Colletotrichum</taxon>
        <taxon>Colletotrichum acutatum species complex</taxon>
    </lineage>
</organism>
<evidence type="ECO:0000313" key="2">
    <source>
        <dbReference type="EMBL" id="KAK1502435.1"/>
    </source>
</evidence>
<evidence type="ECO:0000256" key="1">
    <source>
        <dbReference type="SAM" id="MobiDB-lite"/>
    </source>
</evidence>
<proteinExistence type="predicted"/>
<feature type="compositionally biased region" description="Basic and acidic residues" evidence="1">
    <location>
        <begin position="7"/>
        <end position="21"/>
    </location>
</feature>
<dbReference type="GeneID" id="85405516"/>
<feature type="region of interest" description="Disordered" evidence="1">
    <location>
        <begin position="1"/>
        <end position="24"/>
    </location>
</feature>
<accession>A0ABQ9RF94</accession>
<dbReference type="Proteomes" id="UP001227543">
    <property type="component" value="Unassembled WGS sequence"/>
</dbReference>
<reference evidence="2 3" key="1">
    <citation type="submission" date="2016-10" db="EMBL/GenBank/DDBJ databases">
        <title>The genome sequence of Colletotrichum fioriniae PJ7.</title>
        <authorList>
            <person name="Baroncelli R."/>
        </authorList>
    </citation>
    <scope>NUCLEOTIDE SEQUENCE [LARGE SCALE GENOMIC DNA]</scope>
    <source>
        <strain evidence="2 3">Tom-12</strain>
    </source>
</reference>
<name>A0ABQ9RF94_9PEZI</name>
<gene>
    <name evidence="2" type="ORF">CTAM01_05248</name>
</gene>
<protein>
    <submittedName>
        <fullName evidence="2">Uncharacterized protein</fullName>
    </submittedName>
</protein>
<feature type="region of interest" description="Disordered" evidence="1">
    <location>
        <begin position="90"/>
        <end position="122"/>
    </location>
</feature>
<keyword evidence="3" id="KW-1185">Reference proteome</keyword>
<dbReference type="EMBL" id="MLFU01000013">
    <property type="protein sequence ID" value="KAK1502435.1"/>
    <property type="molecule type" value="Genomic_DNA"/>
</dbReference>
<comment type="caution">
    <text evidence="2">The sequence shown here is derived from an EMBL/GenBank/DDBJ whole genome shotgun (WGS) entry which is preliminary data.</text>
</comment>
<evidence type="ECO:0000313" key="3">
    <source>
        <dbReference type="Proteomes" id="UP001227543"/>
    </source>
</evidence>